<evidence type="ECO:0000313" key="3">
    <source>
        <dbReference type="Proteomes" id="UP000664859"/>
    </source>
</evidence>
<gene>
    <name evidence="2" type="ORF">JKP88DRAFT_255162</name>
</gene>
<accession>A0A835Z7Z2</accession>
<reference evidence="2" key="1">
    <citation type="submission" date="2021-02" db="EMBL/GenBank/DDBJ databases">
        <title>First Annotated Genome of the Yellow-green Alga Tribonema minus.</title>
        <authorList>
            <person name="Mahan K.M."/>
        </authorList>
    </citation>
    <scope>NUCLEOTIDE SEQUENCE</scope>
    <source>
        <strain evidence="2">UTEX B ZZ1240</strain>
    </source>
</reference>
<evidence type="ECO:0000313" key="2">
    <source>
        <dbReference type="EMBL" id="KAG5185059.1"/>
    </source>
</evidence>
<dbReference type="AlphaFoldDB" id="A0A835Z7Z2"/>
<sequence length="356" mass="39827">MSGLRRSTPPTEDEHQARQTKRSEMSKKHGHGQTGWMETVATKAALRLLDPNGKLQVETLPDGLGADFAVYDPDTGLYAGVQVKSAEQNEITTCFGVKQEDGECGGVYETFPILAVALPYGFDRETVKSAMTSFDHVPEVSVAELFLFSNATQFPNTTLRPQPRRHVSDVYGDNRFVIGFDSQARFEIMQQDFFRMVKEKAIWTKAQLWFDVGTGTPNIRPAATHIKEIRNCERLSEIVGLSALRAPRFQGETVDVVWVLDGRDVRISLKTAKDNGIGFQFNLAKHPHSQFCDYVFAFYYTEDVITHISVIGARRVYVEGRKSFNWSTTNNSDVLSAKINVTAANAMAQLVKCMVP</sequence>
<dbReference type="Proteomes" id="UP000664859">
    <property type="component" value="Unassembled WGS sequence"/>
</dbReference>
<feature type="compositionally biased region" description="Basic and acidic residues" evidence="1">
    <location>
        <begin position="12"/>
        <end position="27"/>
    </location>
</feature>
<protein>
    <submittedName>
        <fullName evidence="2">Uncharacterized protein</fullName>
    </submittedName>
</protein>
<organism evidence="2 3">
    <name type="scientific">Tribonema minus</name>
    <dbReference type="NCBI Taxonomy" id="303371"/>
    <lineage>
        <taxon>Eukaryota</taxon>
        <taxon>Sar</taxon>
        <taxon>Stramenopiles</taxon>
        <taxon>Ochrophyta</taxon>
        <taxon>PX clade</taxon>
        <taxon>Xanthophyceae</taxon>
        <taxon>Tribonematales</taxon>
        <taxon>Tribonemataceae</taxon>
        <taxon>Tribonema</taxon>
    </lineage>
</organism>
<comment type="caution">
    <text evidence="2">The sequence shown here is derived from an EMBL/GenBank/DDBJ whole genome shotgun (WGS) entry which is preliminary data.</text>
</comment>
<keyword evidence="3" id="KW-1185">Reference proteome</keyword>
<evidence type="ECO:0000256" key="1">
    <source>
        <dbReference type="SAM" id="MobiDB-lite"/>
    </source>
</evidence>
<dbReference type="EMBL" id="JAFCMP010000144">
    <property type="protein sequence ID" value="KAG5185059.1"/>
    <property type="molecule type" value="Genomic_DNA"/>
</dbReference>
<name>A0A835Z7Z2_9STRA</name>
<feature type="region of interest" description="Disordered" evidence="1">
    <location>
        <begin position="1"/>
        <end position="36"/>
    </location>
</feature>
<proteinExistence type="predicted"/>